<dbReference type="Proteomes" id="UP001153069">
    <property type="component" value="Unassembled WGS sequence"/>
</dbReference>
<proteinExistence type="inferred from homology"/>
<dbReference type="Gene3D" id="1.10.10.10">
    <property type="entry name" value="Winged helix-like DNA-binding domain superfamily/Winged helix DNA-binding domain"/>
    <property type="match status" value="1"/>
</dbReference>
<dbReference type="EMBL" id="CAICTM010001459">
    <property type="protein sequence ID" value="CAB9523841.1"/>
    <property type="molecule type" value="Genomic_DNA"/>
</dbReference>
<comment type="similarity">
    <text evidence="4">Belongs to the HSF family.</text>
</comment>
<dbReference type="InterPro" id="IPR036388">
    <property type="entry name" value="WH-like_DNA-bd_sf"/>
</dbReference>
<evidence type="ECO:0000313" key="7">
    <source>
        <dbReference type="EMBL" id="CAB9523841.1"/>
    </source>
</evidence>
<feature type="domain" description="HSF-type DNA-binding" evidence="6">
    <location>
        <begin position="109"/>
        <end position="204"/>
    </location>
</feature>
<dbReference type="SUPFAM" id="SSF46785">
    <property type="entry name" value="Winged helix' DNA-binding domain"/>
    <property type="match status" value="1"/>
</dbReference>
<feature type="compositionally biased region" description="Basic and acidic residues" evidence="5">
    <location>
        <begin position="208"/>
        <end position="220"/>
    </location>
</feature>
<organism evidence="7 8">
    <name type="scientific">Seminavis robusta</name>
    <dbReference type="NCBI Taxonomy" id="568900"/>
    <lineage>
        <taxon>Eukaryota</taxon>
        <taxon>Sar</taxon>
        <taxon>Stramenopiles</taxon>
        <taxon>Ochrophyta</taxon>
        <taxon>Bacillariophyta</taxon>
        <taxon>Bacillariophyceae</taxon>
        <taxon>Bacillariophycidae</taxon>
        <taxon>Naviculales</taxon>
        <taxon>Naviculaceae</taxon>
        <taxon>Seminavis</taxon>
    </lineage>
</organism>
<evidence type="ECO:0000256" key="5">
    <source>
        <dbReference type="SAM" id="MobiDB-lite"/>
    </source>
</evidence>
<dbReference type="GO" id="GO:0043565">
    <property type="term" value="F:sequence-specific DNA binding"/>
    <property type="evidence" value="ECO:0007669"/>
    <property type="project" value="InterPro"/>
</dbReference>
<evidence type="ECO:0000256" key="2">
    <source>
        <dbReference type="ARBA" id="ARBA00023125"/>
    </source>
</evidence>
<feature type="region of interest" description="Disordered" evidence="5">
    <location>
        <begin position="372"/>
        <end position="392"/>
    </location>
</feature>
<sequence length="537" mass="58007">MILSFGSRKKRDIRSGAETITLERMPSNGDNNKKFALSKVEGVAAYPMQRSGSSAEEETTETGLSAASMPEQEQPGAMGIIHDPTKMGSPQEAIQQYKPEPKPSAGALRLPDKIMAILLREEAPDAIWWLQKGTAFAMQKEKFQAMILDKHFRGNKFKSLVRNLHRWGFKRMTCDTSASGKTIAFSHKCFRKDKPELVKLIQITKEKDNSTAAKARDSRRQALQAVLPSAPPTALRLSPSVGPLREEGLGGGVAATRGLLGSPSSQTTTHQQAPSLASLVAAEHHHNLSSHGPESLLHSLSNEWRADRSSGAPAPSGLGGHGLAALDRSQLALSSNREQAALLARMGLPEQDNRTDQMRPSGGLLERQRLGSVLQRQQSEGSAFERAARDQHMRDSVLQQHLAASLPDTTAQARLLLQQRISGRASLTGNVGLFQNQHHHGVNPLLPSTSMSSQLISQLTGAGPVAPPMPGALHHGAATGLENSLLLARRNQASLHQHGSGREGTQRVAPQQDGNNAAALTSEELLYLAELRRRGLE</sequence>
<keyword evidence="3" id="KW-0539">Nucleus</keyword>
<feature type="compositionally biased region" description="Polar residues" evidence="5">
    <location>
        <begin position="508"/>
        <end position="517"/>
    </location>
</feature>
<accession>A0A9N8HS09</accession>
<evidence type="ECO:0000256" key="3">
    <source>
        <dbReference type="ARBA" id="ARBA00023242"/>
    </source>
</evidence>
<dbReference type="InterPro" id="IPR000232">
    <property type="entry name" value="HSF_DNA-bd"/>
</dbReference>
<feature type="region of interest" description="Disordered" evidence="5">
    <location>
        <begin position="46"/>
        <end position="76"/>
    </location>
</feature>
<comment type="caution">
    <text evidence="7">The sequence shown here is derived from an EMBL/GenBank/DDBJ whole genome shotgun (WGS) entry which is preliminary data.</text>
</comment>
<feature type="region of interest" description="Disordered" evidence="5">
    <location>
        <begin position="208"/>
        <end position="274"/>
    </location>
</feature>
<name>A0A9N8HS09_9STRA</name>
<evidence type="ECO:0000259" key="6">
    <source>
        <dbReference type="SMART" id="SM00415"/>
    </source>
</evidence>
<dbReference type="PANTHER" id="PTHR10015">
    <property type="entry name" value="HEAT SHOCK TRANSCRIPTION FACTOR"/>
    <property type="match status" value="1"/>
</dbReference>
<feature type="compositionally biased region" description="Polar residues" evidence="5">
    <location>
        <begin position="262"/>
        <end position="274"/>
    </location>
</feature>
<keyword evidence="2 7" id="KW-0238">DNA-binding</keyword>
<comment type="subcellular location">
    <subcellularLocation>
        <location evidence="1">Nucleus</location>
    </subcellularLocation>
</comment>
<feature type="region of interest" description="Disordered" evidence="5">
    <location>
        <begin position="493"/>
        <end position="517"/>
    </location>
</feature>
<dbReference type="InterPro" id="IPR036390">
    <property type="entry name" value="WH_DNA-bd_sf"/>
</dbReference>
<evidence type="ECO:0000256" key="4">
    <source>
        <dbReference type="RuleBase" id="RU004020"/>
    </source>
</evidence>
<dbReference type="SMART" id="SM00415">
    <property type="entry name" value="HSF"/>
    <property type="match status" value="1"/>
</dbReference>
<evidence type="ECO:0000313" key="8">
    <source>
        <dbReference type="Proteomes" id="UP001153069"/>
    </source>
</evidence>
<dbReference type="GO" id="GO:0003700">
    <property type="term" value="F:DNA-binding transcription factor activity"/>
    <property type="evidence" value="ECO:0007669"/>
    <property type="project" value="InterPro"/>
</dbReference>
<evidence type="ECO:0000256" key="1">
    <source>
        <dbReference type="ARBA" id="ARBA00004123"/>
    </source>
</evidence>
<dbReference type="OrthoDB" id="60033at2759"/>
<dbReference type="Pfam" id="PF00447">
    <property type="entry name" value="HSF_DNA-bind"/>
    <property type="match status" value="1"/>
</dbReference>
<reference evidence="7" key="1">
    <citation type="submission" date="2020-06" db="EMBL/GenBank/DDBJ databases">
        <authorList>
            <consortium name="Plant Systems Biology data submission"/>
        </authorList>
    </citation>
    <scope>NUCLEOTIDE SEQUENCE</scope>
    <source>
        <strain evidence="7">D6</strain>
    </source>
</reference>
<dbReference type="GO" id="GO:0005634">
    <property type="term" value="C:nucleus"/>
    <property type="evidence" value="ECO:0007669"/>
    <property type="project" value="UniProtKB-SubCell"/>
</dbReference>
<feature type="region of interest" description="Disordered" evidence="5">
    <location>
        <begin position="1"/>
        <end position="33"/>
    </location>
</feature>
<dbReference type="AlphaFoldDB" id="A0A9N8HS09"/>
<dbReference type="PANTHER" id="PTHR10015:SF206">
    <property type="entry name" value="HSF-TYPE DNA-BINDING DOMAIN-CONTAINING PROTEIN"/>
    <property type="match status" value="1"/>
</dbReference>
<protein>
    <submittedName>
        <fullName evidence="7">HSF-type DNA-binding</fullName>
    </submittedName>
</protein>
<keyword evidence="8" id="KW-1185">Reference proteome</keyword>
<gene>
    <name evidence="7" type="ORF">SEMRO_1461_G274760.1</name>
</gene>